<dbReference type="RefSeq" id="XP_001886991.1">
    <property type="nucleotide sequence ID" value="XM_001886956.1"/>
</dbReference>
<proteinExistence type="predicted"/>
<dbReference type="AlphaFoldDB" id="B0DSW3"/>
<dbReference type="HOGENOM" id="CLU_2427396_0_0_1"/>
<protein>
    <submittedName>
        <fullName evidence="1">Predicted protein</fullName>
    </submittedName>
</protein>
<accession>B0DSW3</accession>
<evidence type="ECO:0000313" key="1">
    <source>
        <dbReference type="EMBL" id="EDR02314.1"/>
    </source>
</evidence>
<dbReference type="OrthoDB" id="10528565at2759"/>
<dbReference type="Proteomes" id="UP000001194">
    <property type="component" value="Unassembled WGS sequence"/>
</dbReference>
<organism evidence="2">
    <name type="scientific">Laccaria bicolor (strain S238N-H82 / ATCC MYA-4686)</name>
    <name type="common">Bicoloured deceiver</name>
    <name type="synonym">Laccaria laccata var. bicolor</name>
    <dbReference type="NCBI Taxonomy" id="486041"/>
    <lineage>
        <taxon>Eukaryota</taxon>
        <taxon>Fungi</taxon>
        <taxon>Dikarya</taxon>
        <taxon>Basidiomycota</taxon>
        <taxon>Agaricomycotina</taxon>
        <taxon>Agaricomycetes</taxon>
        <taxon>Agaricomycetidae</taxon>
        <taxon>Agaricales</taxon>
        <taxon>Agaricineae</taxon>
        <taxon>Hydnangiaceae</taxon>
        <taxon>Laccaria</taxon>
    </lineage>
</organism>
<reference evidence="1 2" key="1">
    <citation type="journal article" date="2008" name="Nature">
        <title>The genome of Laccaria bicolor provides insights into mycorrhizal symbiosis.</title>
        <authorList>
            <person name="Martin F."/>
            <person name="Aerts A."/>
            <person name="Ahren D."/>
            <person name="Brun A."/>
            <person name="Danchin E.G.J."/>
            <person name="Duchaussoy F."/>
            <person name="Gibon J."/>
            <person name="Kohler A."/>
            <person name="Lindquist E."/>
            <person name="Pereda V."/>
            <person name="Salamov A."/>
            <person name="Shapiro H.J."/>
            <person name="Wuyts J."/>
            <person name="Blaudez D."/>
            <person name="Buee M."/>
            <person name="Brokstein P."/>
            <person name="Canbaeck B."/>
            <person name="Cohen D."/>
            <person name="Courty P.E."/>
            <person name="Coutinho P.M."/>
            <person name="Delaruelle C."/>
            <person name="Detter J.C."/>
            <person name="Deveau A."/>
            <person name="DiFazio S."/>
            <person name="Duplessis S."/>
            <person name="Fraissinet-Tachet L."/>
            <person name="Lucic E."/>
            <person name="Frey-Klett P."/>
            <person name="Fourrey C."/>
            <person name="Feussner I."/>
            <person name="Gay G."/>
            <person name="Grimwood J."/>
            <person name="Hoegger P.J."/>
            <person name="Jain P."/>
            <person name="Kilaru S."/>
            <person name="Labbe J."/>
            <person name="Lin Y.C."/>
            <person name="Legue V."/>
            <person name="Le Tacon F."/>
            <person name="Marmeisse R."/>
            <person name="Melayah D."/>
            <person name="Montanini B."/>
            <person name="Muratet M."/>
            <person name="Nehls U."/>
            <person name="Niculita-Hirzel H."/>
            <person name="Oudot-Le Secq M.P."/>
            <person name="Peter M."/>
            <person name="Quesneville H."/>
            <person name="Rajashekar B."/>
            <person name="Reich M."/>
            <person name="Rouhier N."/>
            <person name="Schmutz J."/>
            <person name="Yin T."/>
            <person name="Chalot M."/>
            <person name="Henrissat B."/>
            <person name="Kuees U."/>
            <person name="Lucas S."/>
            <person name="Van de Peer Y."/>
            <person name="Podila G.K."/>
            <person name="Polle A."/>
            <person name="Pukkila P.J."/>
            <person name="Richardson P.M."/>
            <person name="Rouze P."/>
            <person name="Sanders I.R."/>
            <person name="Stajich J.E."/>
            <person name="Tunlid A."/>
            <person name="Tuskan G."/>
            <person name="Grigoriev I.V."/>
        </authorList>
    </citation>
    <scope>NUCLEOTIDE SEQUENCE [LARGE SCALE GENOMIC DNA]</scope>
    <source>
        <strain evidence="2">S238N-H82 / ATCC MYA-4686</strain>
    </source>
</reference>
<sequence length="91" mass="9787">MTCALRLYTHNTQGKGYGSVSYLCAARPTRDTCLLIGYGPRCRTTCATAARVLTSLSLKQPLGLIVRPLGCTSPTTVRLIAERCQDCSPHG</sequence>
<dbReference type="EMBL" id="DS547131">
    <property type="protein sequence ID" value="EDR02314.1"/>
    <property type="molecule type" value="Genomic_DNA"/>
</dbReference>
<name>B0DSW3_LACBS</name>
<dbReference type="KEGG" id="lbc:LACBIDRAFT_309706"/>
<dbReference type="InParanoid" id="B0DSW3"/>
<dbReference type="GeneID" id="6082688"/>
<evidence type="ECO:0000313" key="2">
    <source>
        <dbReference type="Proteomes" id="UP000001194"/>
    </source>
</evidence>
<keyword evidence="2" id="KW-1185">Reference proteome</keyword>
<gene>
    <name evidence="1" type="ORF">LACBIDRAFT_309706</name>
</gene>